<evidence type="ECO:0000256" key="3">
    <source>
        <dbReference type="ARBA" id="ARBA00023002"/>
    </source>
</evidence>
<dbReference type="PRINTS" id="PR00069">
    <property type="entry name" value="ALDKETRDTASE"/>
</dbReference>
<keyword evidence="2" id="KW-0521">NADP</keyword>
<feature type="domain" description="RRM" evidence="5">
    <location>
        <begin position="21"/>
        <end position="104"/>
    </location>
</feature>
<dbReference type="PROSITE" id="PS00062">
    <property type="entry name" value="ALDOKETO_REDUCTASE_2"/>
    <property type="match status" value="1"/>
</dbReference>
<sequence>MPYGKIKRVKLLQNAGYIEMYNNYMVSLEQIQAALERSQNPNDENTKKLQQQLEQMEQQNLVKPHHRGCGYIDFEKVEEAQMALQSMNNKIISGKSLKVRMGTWRLTGSECEKALKDGYDVGFRLFDSASMYDNEQDIYTGLKKAKIEPSHIIIQSKLLPENHGYESTGRAFEESWKNITKGERPLDVYLIHWPGTNQCGLKKTPSKIRRETWKKMEEVYRQDKVRAIGVSNYEIKHLEEFYLNDQNIDIFPSINQIELHPKLNQKSIVDYCQQRNIIVEAYMPFGEGNLISDKYLKKISESLQKPSHGPVTVPQMLLRYYIQRKIVPLPKSQNIIHLQQNANVFNFELDENEMEILNRFQSEHGTQRFDWDPSRVN</sequence>
<dbReference type="PANTHER" id="PTHR43827">
    <property type="entry name" value="2,5-DIKETO-D-GLUCONIC ACID REDUCTASE"/>
    <property type="match status" value="1"/>
</dbReference>
<dbReference type="InterPro" id="IPR000504">
    <property type="entry name" value="RRM_dom"/>
</dbReference>
<dbReference type="GO" id="GO:0003723">
    <property type="term" value="F:RNA binding"/>
    <property type="evidence" value="ECO:0007669"/>
    <property type="project" value="UniProtKB-UniRule"/>
</dbReference>
<name>A0A5J4WJH0_9EUKA</name>
<keyword evidence="4" id="KW-0694">RNA-binding</keyword>
<dbReference type="InterPro" id="IPR035979">
    <property type="entry name" value="RBD_domain_sf"/>
</dbReference>
<dbReference type="SUPFAM" id="SSF51430">
    <property type="entry name" value="NAD(P)-linked oxidoreductase"/>
    <property type="match status" value="1"/>
</dbReference>
<comment type="similarity">
    <text evidence="1">Belongs to the aldo/keto reductase family.</text>
</comment>
<evidence type="ECO:0000256" key="4">
    <source>
        <dbReference type="PROSITE-ProRule" id="PRU00176"/>
    </source>
</evidence>
<dbReference type="SUPFAM" id="SSF54928">
    <property type="entry name" value="RNA-binding domain, RBD"/>
    <property type="match status" value="1"/>
</dbReference>
<dbReference type="InterPro" id="IPR023210">
    <property type="entry name" value="NADP_OxRdtase_dom"/>
</dbReference>
<evidence type="ECO:0000313" key="6">
    <source>
        <dbReference type="EMBL" id="KAA6395080.1"/>
    </source>
</evidence>
<evidence type="ECO:0000256" key="2">
    <source>
        <dbReference type="ARBA" id="ARBA00022857"/>
    </source>
</evidence>
<organism evidence="6 7">
    <name type="scientific">Streblomastix strix</name>
    <dbReference type="NCBI Taxonomy" id="222440"/>
    <lineage>
        <taxon>Eukaryota</taxon>
        <taxon>Metamonada</taxon>
        <taxon>Preaxostyla</taxon>
        <taxon>Oxymonadida</taxon>
        <taxon>Streblomastigidae</taxon>
        <taxon>Streblomastix</taxon>
    </lineage>
</organism>
<accession>A0A5J4WJH0</accession>
<keyword evidence="3" id="KW-0560">Oxidoreductase</keyword>
<proteinExistence type="inferred from homology"/>
<dbReference type="InterPro" id="IPR036812">
    <property type="entry name" value="NAD(P)_OxRdtase_dom_sf"/>
</dbReference>
<dbReference type="InterPro" id="IPR018170">
    <property type="entry name" value="Aldo/ket_reductase_CS"/>
</dbReference>
<evidence type="ECO:0000313" key="7">
    <source>
        <dbReference type="Proteomes" id="UP000324800"/>
    </source>
</evidence>
<dbReference type="EMBL" id="SNRW01001774">
    <property type="protein sequence ID" value="KAA6395080.1"/>
    <property type="molecule type" value="Genomic_DNA"/>
</dbReference>
<dbReference type="Proteomes" id="UP000324800">
    <property type="component" value="Unassembled WGS sequence"/>
</dbReference>
<gene>
    <name evidence="6" type="ORF">EZS28_009394</name>
</gene>
<evidence type="ECO:0000256" key="1">
    <source>
        <dbReference type="ARBA" id="ARBA00007905"/>
    </source>
</evidence>
<dbReference type="PROSITE" id="PS50102">
    <property type="entry name" value="RRM"/>
    <property type="match status" value="1"/>
</dbReference>
<dbReference type="CDD" id="cd00590">
    <property type="entry name" value="RRM_SF"/>
    <property type="match status" value="1"/>
</dbReference>
<dbReference type="Gene3D" id="3.20.20.100">
    <property type="entry name" value="NADP-dependent oxidoreductase domain"/>
    <property type="match status" value="1"/>
</dbReference>
<dbReference type="InterPro" id="IPR012677">
    <property type="entry name" value="Nucleotide-bd_a/b_plait_sf"/>
</dbReference>
<dbReference type="Gene3D" id="3.30.70.330">
    <property type="match status" value="1"/>
</dbReference>
<dbReference type="CDD" id="cd19071">
    <property type="entry name" value="AKR_AKR1-5-like"/>
    <property type="match status" value="1"/>
</dbReference>
<dbReference type="InterPro" id="IPR020471">
    <property type="entry name" value="AKR"/>
</dbReference>
<protein>
    <submittedName>
        <fullName evidence="6">Putative Prostaglandin F synthase</fullName>
    </submittedName>
</protein>
<dbReference type="PANTHER" id="PTHR43827:SF3">
    <property type="entry name" value="NADP-DEPENDENT OXIDOREDUCTASE DOMAIN-CONTAINING PROTEIN"/>
    <property type="match status" value="1"/>
</dbReference>
<dbReference type="GO" id="GO:0016616">
    <property type="term" value="F:oxidoreductase activity, acting on the CH-OH group of donors, NAD or NADP as acceptor"/>
    <property type="evidence" value="ECO:0007669"/>
    <property type="project" value="UniProtKB-ARBA"/>
</dbReference>
<dbReference type="Pfam" id="PF00248">
    <property type="entry name" value="Aldo_ket_red"/>
    <property type="match status" value="1"/>
</dbReference>
<reference evidence="6 7" key="1">
    <citation type="submission" date="2019-03" db="EMBL/GenBank/DDBJ databases">
        <title>Single cell metagenomics reveals metabolic interactions within the superorganism composed of flagellate Streblomastix strix and complex community of Bacteroidetes bacteria on its surface.</title>
        <authorList>
            <person name="Treitli S.C."/>
            <person name="Kolisko M."/>
            <person name="Husnik F."/>
            <person name="Keeling P."/>
            <person name="Hampl V."/>
        </authorList>
    </citation>
    <scope>NUCLEOTIDE SEQUENCE [LARGE SCALE GENOMIC DNA]</scope>
    <source>
        <strain evidence="6">ST1C</strain>
    </source>
</reference>
<dbReference type="Pfam" id="PF00076">
    <property type="entry name" value="RRM_1"/>
    <property type="match status" value="1"/>
</dbReference>
<comment type="caution">
    <text evidence="6">The sequence shown here is derived from an EMBL/GenBank/DDBJ whole genome shotgun (WGS) entry which is preliminary data.</text>
</comment>
<dbReference type="AlphaFoldDB" id="A0A5J4WJH0"/>
<dbReference type="OrthoDB" id="416253at2759"/>
<evidence type="ECO:0000259" key="5">
    <source>
        <dbReference type="PROSITE" id="PS50102"/>
    </source>
</evidence>